<organism evidence="2 3">
    <name type="scientific">Seohaeicola nanhaiensis</name>
    <dbReference type="NCBI Taxonomy" id="1387282"/>
    <lineage>
        <taxon>Bacteria</taxon>
        <taxon>Pseudomonadati</taxon>
        <taxon>Pseudomonadota</taxon>
        <taxon>Alphaproteobacteria</taxon>
        <taxon>Rhodobacterales</taxon>
        <taxon>Roseobacteraceae</taxon>
        <taxon>Seohaeicola</taxon>
    </lineage>
</organism>
<name>A0ABV9KPB0_9RHOB</name>
<feature type="coiled-coil region" evidence="1">
    <location>
        <begin position="87"/>
        <end position="114"/>
    </location>
</feature>
<sequence>MPKDLKALEKDVAALSKSMDDVLKRLRYNEDRIKILADALTSEKDIEKLLDALYSKMSREAEDTVKSTYNDTVREMELREKRDAARNKEYDAELQKARKESEKYTDEAVKQFEKMRIETRLQVLEAKVASLGR</sequence>
<reference evidence="3" key="1">
    <citation type="journal article" date="2019" name="Int. J. Syst. Evol. Microbiol.">
        <title>The Global Catalogue of Microorganisms (GCM) 10K type strain sequencing project: providing services to taxonomists for standard genome sequencing and annotation.</title>
        <authorList>
            <consortium name="The Broad Institute Genomics Platform"/>
            <consortium name="The Broad Institute Genome Sequencing Center for Infectious Disease"/>
            <person name="Wu L."/>
            <person name="Ma J."/>
        </authorList>
    </citation>
    <scope>NUCLEOTIDE SEQUENCE [LARGE SCALE GENOMIC DNA]</scope>
    <source>
        <strain evidence="3">CGMCC 4.7283</strain>
    </source>
</reference>
<evidence type="ECO:0000313" key="3">
    <source>
        <dbReference type="Proteomes" id="UP001595973"/>
    </source>
</evidence>
<proteinExistence type="predicted"/>
<gene>
    <name evidence="2" type="ORF">ACFO5X_24730</name>
</gene>
<keyword evidence="1" id="KW-0175">Coiled coil</keyword>
<accession>A0ABV9KPB0</accession>
<dbReference type="Proteomes" id="UP001595973">
    <property type="component" value="Unassembled WGS sequence"/>
</dbReference>
<evidence type="ECO:0000313" key="2">
    <source>
        <dbReference type="EMBL" id="MFC4671780.1"/>
    </source>
</evidence>
<protein>
    <submittedName>
        <fullName evidence="2">Uncharacterized protein</fullName>
    </submittedName>
</protein>
<comment type="caution">
    <text evidence="2">The sequence shown here is derived from an EMBL/GenBank/DDBJ whole genome shotgun (WGS) entry which is preliminary data.</text>
</comment>
<dbReference type="EMBL" id="JBHSGI010000034">
    <property type="protein sequence ID" value="MFC4671780.1"/>
    <property type="molecule type" value="Genomic_DNA"/>
</dbReference>
<evidence type="ECO:0000256" key="1">
    <source>
        <dbReference type="SAM" id="Coils"/>
    </source>
</evidence>
<dbReference type="RefSeq" id="WP_380722663.1">
    <property type="nucleotide sequence ID" value="NZ_JBHSGI010000034.1"/>
</dbReference>
<keyword evidence="3" id="KW-1185">Reference proteome</keyword>